<proteinExistence type="predicted"/>
<dbReference type="InterPro" id="IPR022755">
    <property type="entry name" value="Znf_C2H2_jaz"/>
</dbReference>
<dbReference type="Proteomes" id="UP000196158">
    <property type="component" value="Unassembled WGS sequence"/>
</dbReference>
<dbReference type="InterPro" id="IPR036236">
    <property type="entry name" value="Znf_C2H2_sf"/>
</dbReference>
<dbReference type="STRING" id="1789683.A0A1X7QZZ6"/>
<keyword evidence="1" id="KW-0479">Metal-binding</keyword>
<organism evidence="7 8">
    <name type="scientific">Maudiozyma saulgeensis</name>
    <dbReference type="NCBI Taxonomy" id="1789683"/>
    <lineage>
        <taxon>Eukaryota</taxon>
        <taxon>Fungi</taxon>
        <taxon>Dikarya</taxon>
        <taxon>Ascomycota</taxon>
        <taxon>Saccharomycotina</taxon>
        <taxon>Saccharomycetes</taxon>
        <taxon>Saccharomycetales</taxon>
        <taxon>Saccharomycetaceae</taxon>
        <taxon>Maudiozyma</taxon>
    </lineage>
</organism>
<dbReference type="PANTHER" id="PTHR45986">
    <property type="entry name" value="ZINC FINGER MATRIN-TYPE PROTEIN 2"/>
    <property type="match status" value="1"/>
</dbReference>
<evidence type="ECO:0000313" key="8">
    <source>
        <dbReference type="Proteomes" id="UP000196158"/>
    </source>
</evidence>
<dbReference type="OrthoDB" id="30343at2759"/>
<evidence type="ECO:0000256" key="2">
    <source>
        <dbReference type="ARBA" id="ARBA00022771"/>
    </source>
</evidence>
<evidence type="ECO:0000256" key="3">
    <source>
        <dbReference type="ARBA" id="ARBA00022833"/>
    </source>
</evidence>
<keyword evidence="8" id="KW-1185">Reference proteome</keyword>
<dbReference type="AlphaFoldDB" id="A0A1X7QZZ6"/>
<dbReference type="InterPro" id="IPR040107">
    <property type="entry name" value="Snu23"/>
</dbReference>
<dbReference type="GO" id="GO:0046540">
    <property type="term" value="C:U4/U6 x U5 tri-snRNP complex"/>
    <property type="evidence" value="ECO:0007669"/>
    <property type="project" value="TreeGrafter"/>
</dbReference>
<dbReference type="InterPro" id="IPR013087">
    <property type="entry name" value="Znf_C2H2_type"/>
</dbReference>
<dbReference type="Pfam" id="PF12171">
    <property type="entry name" value="zf-C2H2_jaz"/>
    <property type="match status" value="1"/>
</dbReference>
<dbReference type="GO" id="GO:0008270">
    <property type="term" value="F:zinc ion binding"/>
    <property type="evidence" value="ECO:0007669"/>
    <property type="project" value="UniProtKB-KW"/>
</dbReference>
<keyword evidence="4" id="KW-0539">Nucleus</keyword>
<dbReference type="SUPFAM" id="SSF57667">
    <property type="entry name" value="beta-beta-alpha zinc fingers"/>
    <property type="match status" value="1"/>
</dbReference>
<dbReference type="GO" id="GO:0005681">
    <property type="term" value="C:spliceosomal complex"/>
    <property type="evidence" value="ECO:0007669"/>
    <property type="project" value="InterPro"/>
</dbReference>
<keyword evidence="2" id="KW-0863">Zinc-finger</keyword>
<evidence type="ECO:0000313" key="7">
    <source>
        <dbReference type="EMBL" id="SMN18799.1"/>
    </source>
</evidence>
<dbReference type="PANTHER" id="PTHR45986:SF1">
    <property type="entry name" value="ZINC FINGER MATRIN-TYPE PROTEIN 2"/>
    <property type="match status" value="1"/>
</dbReference>
<name>A0A1X7QZZ6_9SACH</name>
<dbReference type="EMBL" id="FXLY01000002">
    <property type="protein sequence ID" value="SMN18799.1"/>
    <property type="molecule type" value="Genomic_DNA"/>
</dbReference>
<gene>
    <name evidence="7" type="ORF">KASA_0Q13420G</name>
</gene>
<feature type="compositionally biased region" description="Basic and acidic residues" evidence="5">
    <location>
        <begin position="153"/>
        <end position="165"/>
    </location>
</feature>
<protein>
    <submittedName>
        <fullName evidence="7">Similar to Saccharomyces cerevisiae YDL098C SNU23 Component of U4/U6.U5 snRNP involved in mRNA splicing via spliceosome</fullName>
    </submittedName>
</protein>
<evidence type="ECO:0000259" key="6">
    <source>
        <dbReference type="PROSITE" id="PS00028"/>
    </source>
</evidence>
<dbReference type="GO" id="GO:0000398">
    <property type="term" value="P:mRNA splicing, via spliceosome"/>
    <property type="evidence" value="ECO:0007669"/>
    <property type="project" value="InterPro"/>
</dbReference>
<accession>A0A1X7QZZ6</accession>
<evidence type="ECO:0000256" key="5">
    <source>
        <dbReference type="SAM" id="MobiDB-lite"/>
    </source>
</evidence>
<sequence length="179" mass="20882">MSDFGRRTWNREDYIGAGSKTETPIFTDVQLTALKVKYSNYDKLMQQTNLNVNEKTLVTNVSSYKKGKQFGFYCDLCDLTFKDTLQYVNHLNHKVHLLKYEALFGESLISDTRDNDDIPLDEFSDSYTRFVHDFVKKHIDRPQQQRNKPRQKKPVDNKSVEENDISKMMGFGSFGSTKK</sequence>
<evidence type="ECO:0000256" key="1">
    <source>
        <dbReference type="ARBA" id="ARBA00022723"/>
    </source>
</evidence>
<feature type="region of interest" description="Disordered" evidence="5">
    <location>
        <begin position="138"/>
        <end position="179"/>
    </location>
</feature>
<reference evidence="7 8" key="1">
    <citation type="submission" date="2017-04" db="EMBL/GenBank/DDBJ databases">
        <authorList>
            <person name="Afonso C.L."/>
            <person name="Miller P.J."/>
            <person name="Scott M.A."/>
            <person name="Spackman E."/>
            <person name="Goraichik I."/>
            <person name="Dimitrov K.M."/>
            <person name="Suarez D.L."/>
            <person name="Swayne D.E."/>
        </authorList>
    </citation>
    <scope>NUCLEOTIDE SEQUENCE [LARGE SCALE GENOMIC DNA]</scope>
</reference>
<evidence type="ECO:0000256" key="4">
    <source>
        <dbReference type="ARBA" id="ARBA00023242"/>
    </source>
</evidence>
<dbReference type="PROSITE" id="PS00028">
    <property type="entry name" value="ZINC_FINGER_C2H2_1"/>
    <property type="match status" value="1"/>
</dbReference>
<feature type="domain" description="C2H2-type" evidence="6">
    <location>
        <begin position="74"/>
        <end position="96"/>
    </location>
</feature>
<keyword evidence="3" id="KW-0862">Zinc</keyword>